<feature type="transmembrane region" description="Helical" evidence="9">
    <location>
        <begin position="226"/>
        <end position="248"/>
    </location>
</feature>
<protein>
    <recommendedName>
        <fullName evidence="10">G-protein coupled receptors family 1 profile domain-containing protein</fullName>
    </recommendedName>
</protein>
<keyword evidence="6" id="KW-0675">Receptor</keyword>
<dbReference type="AlphaFoldDB" id="A0A3Q3Q503"/>
<dbReference type="GO" id="GO:0006954">
    <property type="term" value="P:inflammatory response"/>
    <property type="evidence" value="ECO:0007669"/>
    <property type="project" value="TreeGrafter"/>
</dbReference>
<dbReference type="CDD" id="cd00637">
    <property type="entry name" value="7tm_classA_rhodopsin-like"/>
    <property type="match status" value="1"/>
</dbReference>
<dbReference type="GO" id="GO:0007200">
    <property type="term" value="P:phospholipase C-activating G protein-coupled receptor signaling pathway"/>
    <property type="evidence" value="ECO:0007669"/>
    <property type="project" value="TreeGrafter"/>
</dbReference>
<evidence type="ECO:0000256" key="5">
    <source>
        <dbReference type="ARBA" id="ARBA00023136"/>
    </source>
</evidence>
<evidence type="ECO:0000256" key="1">
    <source>
        <dbReference type="ARBA" id="ARBA00004141"/>
    </source>
</evidence>
<keyword evidence="5 9" id="KW-0472">Membrane</keyword>
<organism evidence="11 12">
    <name type="scientific">Monopterus albus</name>
    <name type="common">Swamp eel</name>
    <dbReference type="NCBI Taxonomy" id="43700"/>
    <lineage>
        <taxon>Eukaryota</taxon>
        <taxon>Metazoa</taxon>
        <taxon>Chordata</taxon>
        <taxon>Craniata</taxon>
        <taxon>Vertebrata</taxon>
        <taxon>Euteleostomi</taxon>
        <taxon>Actinopterygii</taxon>
        <taxon>Neopterygii</taxon>
        <taxon>Teleostei</taxon>
        <taxon>Neoteleostei</taxon>
        <taxon>Acanthomorphata</taxon>
        <taxon>Anabantaria</taxon>
        <taxon>Synbranchiformes</taxon>
        <taxon>Synbranchidae</taxon>
        <taxon>Monopterus</taxon>
    </lineage>
</organism>
<evidence type="ECO:0000256" key="3">
    <source>
        <dbReference type="ARBA" id="ARBA00022989"/>
    </source>
</evidence>
<keyword evidence="12" id="KW-1185">Reference proteome</keyword>
<dbReference type="Ensembl" id="ENSMALT00000004673.1">
    <property type="protein sequence ID" value="ENSMALP00000004565.1"/>
    <property type="gene ID" value="ENSMALG00000003315.1"/>
</dbReference>
<keyword evidence="2 9" id="KW-0812">Transmembrane</keyword>
<dbReference type="PANTHER" id="PTHR24225">
    <property type="entry name" value="CHEMOTACTIC RECEPTOR"/>
    <property type="match status" value="1"/>
</dbReference>
<evidence type="ECO:0000313" key="11">
    <source>
        <dbReference type="Ensembl" id="ENSMALP00000004565.1"/>
    </source>
</evidence>
<dbReference type="InterPro" id="IPR000276">
    <property type="entry name" value="GPCR_Rhodpsn"/>
</dbReference>
<feature type="domain" description="G-protein coupled receptors family 1 profile" evidence="10">
    <location>
        <begin position="41"/>
        <end position="124"/>
    </location>
</feature>
<reference evidence="11" key="1">
    <citation type="submission" date="2025-08" db="UniProtKB">
        <authorList>
            <consortium name="Ensembl"/>
        </authorList>
    </citation>
    <scope>IDENTIFICATION</scope>
</reference>
<dbReference type="GO" id="GO:0004875">
    <property type="term" value="F:complement receptor activity"/>
    <property type="evidence" value="ECO:0007669"/>
    <property type="project" value="TreeGrafter"/>
</dbReference>
<evidence type="ECO:0000256" key="8">
    <source>
        <dbReference type="ARBA" id="ARBA00025736"/>
    </source>
</evidence>
<comment type="subcellular location">
    <subcellularLocation>
        <location evidence="1">Membrane</location>
        <topology evidence="1">Multi-pass membrane protein</topology>
    </subcellularLocation>
</comment>
<keyword evidence="7" id="KW-0807">Transducer</keyword>
<accession>A0A3Q3Q503</accession>
<feature type="transmembrane region" description="Helical" evidence="9">
    <location>
        <begin position="97"/>
        <end position="118"/>
    </location>
</feature>
<evidence type="ECO:0000313" key="12">
    <source>
        <dbReference type="Proteomes" id="UP000261600"/>
    </source>
</evidence>
<dbReference type="PANTHER" id="PTHR24225:SF24">
    <property type="entry name" value="G-PROTEIN COUPLED RECEPTORS FAMILY 1 PROFILE DOMAIN-CONTAINING PROTEIN"/>
    <property type="match status" value="1"/>
</dbReference>
<proteinExistence type="inferred from homology"/>
<dbReference type="PRINTS" id="PR00237">
    <property type="entry name" value="GPCRRHODOPSN"/>
</dbReference>
<feature type="domain" description="G-protein coupled receptors family 1 profile" evidence="10">
    <location>
        <begin position="125"/>
        <end position="245"/>
    </location>
</feature>
<dbReference type="Gene3D" id="1.20.1070.10">
    <property type="entry name" value="Rhodopsin 7-helix transmembrane proteins"/>
    <property type="match status" value="2"/>
</dbReference>
<dbReference type="GO" id="GO:0004930">
    <property type="term" value="F:G protein-coupled receptor activity"/>
    <property type="evidence" value="ECO:0007669"/>
    <property type="project" value="UniProtKB-KW"/>
</dbReference>
<evidence type="ECO:0000256" key="2">
    <source>
        <dbReference type="ARBA" id="ARBA00022692"/>
    </source>
</evidence>
<feature type="transmembrane region" description="Helical" evidence="9">
    <location>
        <begin position="187"/>
        <end position="205"/>
    </location>
</feature>
<feature type="transmembrane region" description="Helical" evidence="9">
    <location>
        <begin position="62"/>
        <end position="85"/>
    </location>
</feature>
<feature type="transmembrane region" description="Helical" evidence="9">
    <location>
        <begin position="25"/>
        <end position="50"/>
    </location>
</feature>
<evidence type="ECO:0000256" key="7">
    <source>
        <dbReference type="ARBA" id="ARBA00023224"/>
    </source>
</evidence>
<dbReference type="InterPro" id="IPR017452">
    <property type="entry name" value="GPCR_Rhodpsn_7TM"/>
</dbReference>
<keyword evidence="4" id="KW-0297">G-protein coupled receptor</keyword>
<dbReference type="SUPFAM" id="SSF81321">
    <property type="entry name" value="Family A G protein-coupled receptor-like"/>
    <property type="match status" value="1"/>
</dbReference>
<reference evidence="11" key="2">
    <citation type="submission" date="2025-09" db="UniProtKB">
        <authorList>
            <consortium name="Ensembl"/>
        </authorList>
    </citation>
    <scope>IDENTIFICATION</scope>
</reference>
<evidence type="ECO:0000259" key="10">
    <source>
        <dbReference type="PROSITE" id="PS50262"/>
    </source>
</evidence>
<name>A0A3Q3Q503_MONAL</name>
<dbReference type="Proteomes" id="UP000261600">
    <property type="component" value="Unplaced"/>
</dbReference>
<comment type="similarity">
    <text evidence="8">Belongs to the chemokine-like receptor (CMKLR) family.</text>
</comment>
<evidence type="ECO:0000256" key="6">
    <source>
        <dbReference type="ARBA" id="ARBA00023170"/>
    </source>
</evidence>
<feature type="transmembrane region" description="Helical" evidence="9">
    <location>
        <begin position="139"/>
        <end position="167"/>
    </location>
</feature>
<dbReference type="PROSITE" id="PS50262">
    <property type="entry name" value="G_PROTEIN_RECEP_F1_2"/>
    <property type="match status" value="2"/>
</dbReference>
<keyword evidence="3 9" id="KW-1133">Transmembrane helix</keyword>
<dbReference type="InterPro" id="IPR000826">
    <property type="entry name" value="Formyl_rcpt-rel"/>
</dbReference>
<evidence type="ECO:0000256" key="9">
    <source>
        <dbReference type="SAM" id="Phobius"/>
    </source>
</evidence>
<dbReference type="GO" id="GO:0007204">
    <property type="term" value="P:positive regulation of cytosolic calcium ion concentration"/>
    <property type="evidence" value="ECO:0007669"/>
    <property type="project" value="TreeGrafter"/>
</dbReference>
<sequence length="268" mass="31192">MNNSSDTNCSDSGCPLNSDLKDWHIAAAVIIAVSCLLGIPANIAVMVKLSHRLRGSSISQRLFFNLAVSDLLCLLCVPFGWVILYSGITVKYEVRQLFFYFFFFCITSDLNILVLISIQRYCQVCNYHWAKLRRTWQRLLITPQLEAIYIIFIVFSHLVLLSFYVLLVRGVKRTQMPDKTQPRVNKLVIRIIAVFLLVGFFPLIVRMLYAAARFMDLEYLCRISMMLTFVECFYFFSHCLNPFLYFFASRHHKRDKSTKRNSLLNDNS</sequence>
<dbReference type="GO" id="GO:0005886">
    <property type="term" value="C:plasma membrane"/>
    <property type="evidence" value="ECO:0007669"/>
    <property type="project" value="TreeGrafter"/>
</dbReference>
<dbReference type="Pfam" id="PF00001">
    <property type="entry name" value="7tm_1"/>
    <property type="match status" value="1"/>
</dbReference>
<evidence type="ECO:0000256" key="4">
    <source>
        <dbReference type="ARBA" id="ARBA00023040"/>
    </source>
</evidence>